<dbReference type="GO" id="GO:0035438">
    <property type="term" value="F:cyclic-di-GMP binding"/>
    <property type="evidence" value="ECO:0007669"/>
    <property type="project" value="InterPro"/>
</dbReference>
<evidence type="ECO:0000313" key="2">
    <source>
        <dbReference type="EMBL" id="MBO8458435.1"/>
    </source>
</evidence>
<gene>
    <name evidence="2" type="ORF">IAA81_09465</name>
</gene>
<proteinExistence type="predicted"/>
<reference evidence="2" key="2">
    <citation type="journal article" date="2021" name="PeerJ">
        <title>Extensive microbial diversity within the chicken gut microbiome revealed by metagenomics and culture.</title>
        <authorList>
            <person name="Gilroy R."/>
            <person name="Ravi A."/>
            <person name="Getino M."/>
            <person name="Pursley I."/>
            <person name="Horton D.L."/>
            <person name="Alikhan N.F."/>
            <person name="Baker D."/>
            <person name="Gharbi K."/>
            <person name="Hall N."/>
            <person name="Watson M."/>
            <person name="Adriaenssens E.M."/>
            <person name="Foster-Nyarko E."/>
            <person name="Jarju S."/>
            <person name="Secka A."/>
            <person name="Antonio M."/>
            <person name="Oren A."/>
            <person name="Chaudhuri R.R."/>
            <person name="La Ragione R."/>
            <person name="Hildebrand F."/>
            <person name="Pallen M.J."/>
        </authorList>
    </citation>
    <scope>NUCLEOTIDE SEQUENCE</scope>
    <source>
        <strain evidence="2">10532</strain>
    </source>
</reference>
<evidence type="ECO:0000259" key="1">
    <source>
        <dbReference type="Pfam" id="PF07238"/>
    </source>
</evidence>
<evidence type="ECO:0000313" key="3">
    <source>
        <dbReference type="Proteomes" id="UP000823638"/>
    </source>
</evidence>
<name>A0A9D9N346_9SPIR</name>
<protein>
    <submittedName>
        <fullName evidence="2">DUF1577 domain-containing protein</fullName>
    </submittedName>
</protein>
<dbReference type="AlphaFoldDB" id="A0A9D9N346"/>
<dbReference type="InterPro" id="IPR011471">
    <property type="entry name" value="DUF1577"/>
</dbReference>
<feature type="domain" description="PilZ" evidence="1">
    <location>
        <begin position="316"/>
        <end position="394"/>
    </location>
</feature>
<dbReference type="EMBL" id="JADIMM010000109">
    <property type="protein sequence ID" value="MBO8458435.1"/>
    <property type="molecule type" value="Genomic_DNA"/>
</dbReference>
<dbReference type="Pfam" id="PF07238">
    <property type="entry name" value="PilZ"/>
    <property type="match status" value="1"/>
</dbReference>
<reference evidence="2" key="1">
    <citation type="submission" date="2020-10" db="EMBL/GenBank/DDBJ databases">
        <authorList>
            <person name="Gilroy R."/>
        </authorList>
    </citation>
    <scope>NUCLEOTIDE SEQUENCE</scope>
    <source>
        <strain evidence="2">10532</strain>
    </source>
</reference>
<dbReference type="Proteomes" id="UP000823638">
    <property type="component" value="Unassembled WGS sequence"/>
</dbReference>
<comment type="caution">
    <text evidence="2">The sequence shown here is derived from an EMBL/GenBank/DDBJ whole genome shotgun (WGS) entry which is preliminary data.</text>
</comment>
<dbReference type="InterPro" id="IPR009875">
    <property type="entry name" value="PilZ_domain"/>
</dbReference>
<accession>A0A9D9N346</accession>
<sequence length="417" mass="47406">MSGEVTAVEKDFLIKTTIEQNKVVRIHGLGFSGPGTLVPAQEDLLGLVISGNTESKPSLFEHLTIYFDFSNTTYAFDTVVRKFDKNIIRIENPKKLSKSLKRKYVRVKAPRDVRVLFHLANEDIKLDYPVCDEYSSISEAAATTDFNLSSLNALVASFQKKISGQATENTITMFRTRKPMGLEEEMIAKTGRILYIPSTSSPLPKHDPYPEGRIITESIEESFEDPDFFINGTKFEKDLNNKKERGIHSEIWCPIVYYQYVIGYIYVANSGKEPASLDIDMVDTTLEFSRVLAYFLETKGYFKTNETGPRPQGHGAKILDMTPDGMLMALPEKEIRTPIKEGTNFSVQLLLKNKHITCTGKVMRRYTQPPLVCYGISFINLKPEDIIDLHEFLYHRPYTESDEFSHEILPAKDSFGF</sequence>
<organism evidence="2 3">
    <name type="scientific">Candidatus Gallitreponema excrementavium</name>
    <dbReference type="NCBI Taxonomy" id="2840840"/>
    <lineage>
        <taxon>Bacteria</taxon>
        <taxon>Pseudomonadati</taxon>
        <taxon>Spirochaetota</taxon>
        <taxon>Spirochaetia</taxon>
        <taxon>Spirochaetales</taxon>
        <taxon>Candidatus Gallitreponema</taxon>
    </lineage>
</organism>
<dbReference type="Pfam" id="PF07614">
    <property type="entry name" value="DUF1577"/>
    <property type="match status" value="1"/>
</dbReference>